<dbReference type="HAMAP" id="MF_00095">
    <property type="entry name" value="SfsA"/>
    <property type="match status" value="1"/>
</dbReference>
<dbReference type="NCBIfam" id="TIGR00230">
    <property type="entry name" value="sfsA"/>
    <property type="match status" value="1"/>
</dbReference>
<protein>
    <recommendedName>
        <fullName evidence="1">Sugar fermentation stimulation protein homolog</fullName>
    </recommendedName>
</protein>
<evidence type="ECO:0000259" key="3">
    <source>
        <dbReference type="Pfam" id="PF17746"/>
    </source>
</evidence>
<feature type="domain" description="Sugar fermentation stimulation protein C-terminal" evidence="2">
    <location>
        <begin position="87"/>
        <end position="221"/>
    </location>
</feature>
<evidence type="ECO:0000313" key="4">
    <source>
        <dbReference type="EMBL" id="VVZ94470.1"/>
    </source>
</evidence>
<dbReference type="InterPro" id="IPR040452">
    <property type="entry name" value="SfsA_C"/>
</dbReference>
<dbReference type="Pfam" id="PF03749">
    <property type="entry name" value="SfsA"/>
    <property type="match status" value="1"/>
</dbReference>
<gene>
    <name evidence="1 4" type="primary">sfsA</name>
    <name evidence="4" type="ORF">HALO32_00523</name>
</gene>
<dbReference type="InterPro" id="IPR005224">
    <property type="entry name" value="SfsA"/>
</dbReference>
<dbReference type="Gene3D" id="3.40.1350.60">
    <property type="match status" value="1"/>
</dbReference>
<sequence>MEYPALVPGTLLRRYKRFLADVRLDGGREVVAHCPNTGSMREVNVPGCRVWLSPSDNPARKLNWTWELIELPQGDGTMAAASVHTGRANRIVEEALRAGHVEELAGHAAIRREAAVEGARLDFRLDDPERGTTFVEVKQVTLREADGHGYFPDAVSTRGRRHLEALAALAAQGHRAVLLFCVAHEGIEDVAPAAHLDPAYAASLREVATLGVEVLARRCDVIRKADVPVAIRLGRRLPVSFTREVGPVVAVDGNGRLAGQRSI</sequence>
<organism evidence="4 5">
    <name type="scientific">Halomonas lysinitropha</name>
    <dbReference type="NCBI Taxonomy" id="2607506"/>
    <lineage>
        <taxon>Bacteria</taxon>
        <taxon>Pseudomonadati</taxon>
        <taxon>Pseudomonadota</taxon>
        <taxon>Gammaproteobacteria</taxon>
        <taxon>Oceanospirillales</taxon>
        <taxon>Halomonadaceae</taxon>
        <taxon>Halomonas</taxon>
    </lineage>
</organism>
<dbReference type="GO" id="GO:0003677">
    <property type="term" value="F:DNA binding"/>
    <property type="evidence" value="ECO:0007669"/>
    <property type="project" value="InterPro"/>
</dbReference>
<dbReference type="PANTHER" id="PTHR30545">
    <property type="entry name" value="SUGAR FERMENTATION STIMULATION PROTEIN A"/>
    <property type="match status" value="1"/>
</dbReference>
<evidence type="ECO:0000313" key="5">
    <source>
        <dbReference type="Proteomes" id="UP000326725"/>
    </source>
</evidence>
<dbReference type="RefSeq" id="WP_151442239.1">
    <property type="nucleotide sequence ID" value="NZ_CABVOU010000016.1"/>
</dbReference>
<dbReference type="CDD" id="cd22359">
    <property type="entry name" value="SfsA-like_bacterial"/>
    <property type="match status" value="1"/>
</dbReference>
<name>A0A5K1I341_9GAMM</name>
<accession>A0A5K1I341</accession>
<dbReference type="Proteomes" id="UP000326725">
    <property type="component" value="Unassembled WGS sequence"/>
</dbReference>
<proteinExistence type="inferred from homology"/>
<keyword evidence="5" id="KW-1185">Reference proteome</keyword>
<dbReference type="EMBL" id="CABVOU010000016">
    <property type="protein sequence ID" value="VVZ94470.1"/>
    <property type="molecule type" value="Genomic_DNA"/>
</dbReference>
<reference evidence="4 5" key="1">
    <citation type="submission" date="2019-09" db="EMBL/GenBank/DDBJ databases">
        <authorList>
            <person name="Criscuolo A."/>
        </authorList>
    </citation>
    <scope>NUCLEOTIDE SEQUENCE [LARGE SCALE GENOMIC DNA]</scope>
    <source>
        <strain evidence="5">3(2)</strain>
    </source>
</reference>
<dbReference type="PANTHER" id="PTHR30545:SF2">
    <property type="entry name" value="SUGAR FERMENTATION STIMULATION PROTEIN A"/>
    <property type="match status" value="1"/>
</dbReference>
<comment type="similarity">
    <text evidence="1">Belongs to the SfsA family.</text>
</comment>
<dbReference type="Gene3D" id="2.40.50.580">
    <property type="match status" value="1"/>
</dbReference>
<dbReference type="AlphaFoldDB" id="A0A5K1I341"/>
<evidence type="ECO:0000256" key="1">
    <source>
        <dbReference type="HAMAP-Rule" id="MF_00095"/>
    </source>
</evidence>
<dbReference type="Pfam" id="PF17746">
    <property type="entry name" value="SfsA_N"/>
    <property type="match status" value="1"/>
</dbReference>
<evidence type="ECO:0000259" key="2">
    <source>
        <dbReference type="Pfam" id="PF03749"/>
    </source>
</evidence>
<feature type="domain" description="SfsA N-terminal OB" evidence="3">
    <location>
        <begin position="12"/>
        <end position="72"/>
    </location>
</feature>
<dbReference type="InterPro" id="IPR041465">
    <property type="entry name" value="SfsA_N"/>
</dbReference>